<feature type="non-terminal residue" evidence="1">
    <location>
        <position position="42"/>
    </location>
</feature>
<dbReference type="EMBL" id="AZMM01012409">
    <property type="protein sequence ID" value="ETJ33143.1"/>
    <property type="molecule type" value="Genomic_DNA"/>
</dbReference>
<protein>
    <submittedName>
        <fullName evidence="1">Uncharacterized protein</fullName>
    </submittedName>
</protein>
<dbReference type="AlphaFoldDB" id="W1XS09"/>
<evidence type="ECO:0000313" key="1">
    <source>
        <dbReference type="EMBL" id="ETJ33143.1"/>
    </source>
</evidence>
<proteinExistence type="predicted"/>
<organism evidence="1">
    <name type="scientific">human gut metagenome</name>
    <dbReference type="NCBI Taxonomy" id="408170"/>
    <lineage>
        <taxon>unclassified sequences</taxon>
        <taxon>metagenomes</taxon>
        <taxon>organismal metagenomes</taxon>
    </lineage>
</organism>
<reference evidence="1" key="1">
    <citation type="submission" date="2013-12" db="EMBL/GenBank/DDBJ databases">
        <title>A Varibaculum cambriense genome reconstructed from a premature infant gut community with otherwise low bacterial novelty that shifts toward anaerobic metabolism during the third week of life.</title>
        <authorList>
            <person name="Brown C.T."/>
            <person name="Sharon I."/>
            <person name="Thomas B.C."/>
            <person name="Castelle C.J."/>
            <person name="Morowitz M.J."/>
            <person name="Banfield J.F."/>
        </authorList>
    </citation>
    <scope>NUCLEOTIDE SEQUENCE</scope>
</reference>
<gene>
    <name evidence="1" type="ORF">Q604_UNBC12409G0001</name>
</gene>
<comment type="caution">
    <text evidence="1">The sequence shown here is derived from an EMBL/GenBank/DDBJ whole genome shotgun (WGS) entry which is preliminary data.</text>
</comment>
<sequence>MKVHSFPCALGGPFNKLRTTGSQLIPLSVSAFPIFISTSSVS</sequence>
<accession>W1XS09</accession>
<name>W1XS09_9ZZZZ</name>